<dbReference type="Pfam" id="PF02151">
    <property type="entry name" value="UVR"/>
    <property type="match status" value="1"/>
</dbReference>
<keyword evidence="3" id="KW-0378">Hydrolase</keyword>
<dbReference type="EMBL" id="CP151518">
    <property type="protein sequence ID" value="WZN67202.1"/>
    <property type="molecule type" value="Genomic_DNA"/>
</dbReference>
<dbReference type="AlphaFoldDB" id="A0AAX4PMV0"/>
<evidence type="ECO:0000259" key="2">
    <source>
        <dbReference type="Pfam" id="PF02151"/>
    </source>
</evidence>
<feature type="domain" description="UVR" evidence="2">
    <location>
        <begin position="182"/>
        <end position="211"/>
    </location>
</feature>
<reference evidence="3 4" key="1">
    <citation type="submission" date="2024-03" db="EMBL/GenBank/DDBJ databases">
        <title>Complete genome sequence of the green alga Chloropicon roscoffensis RCC1871.</title>
        <authorList>
            <person name="Lemieux C."/>
            <person name="Pombert J.-F."/>
            <person name="Otis C."/>
            <person name="Turmel M."/>
        </authorList>
    </citation>
    <scope>NUCLEOTIDE SEQUENCE [LARGE SCALE GENOMIC DNA]</scope>
    <source>
        <strain evidence="3 4">RCC1871</strain>
    </source>
</reference>
<dbReference type="InterPro" id="IPR053189">
    <property type="entry name" value="Clp_protease_adapter_ClpF"/>
</dbReference>
<feature type="region of interest" description="Disordered" evidence="1">
    <location>
        <begin position="358"/>
        <end position="378"/>
    </location>
</feature>
<protein>
    <submittedName>
        <fullName evidence="3">Clp protease adapter protein ClpF</fullName>
    </submittedName>
</protein>
<dbReference type="GO" id="GO:0008233">
    <property type="term" value="F:peptidase activity"/>
    <property type="evidence" value="ECO:0007669"/>
    <property type="project" value="UniProtKB-KW"/>
</dbReference>
<name>A0AAX4PMV0_9CHLO</name>
<keyword evidence="3" id="KW-0645">Protease</keyword>
<feature type="region of interest" description="Disordered" evidence="1">
    <location>
        <begin position="121"/>
        <end position="150"/>
    </location>
</feature>
<gene>
    <name evidence="3" type="ORF">HKI87_18g87740</name>
</gene>
<evidence type="ECO:0000256" key="1">
    <source>
        <dbReference type="SAM" id="MobiDB-lite"/>
    </source>
</evidence>
<dbReference type="GO" id="GO:0006508">
    <property type="term" value="P:proteolysis"/>
    <property type="evidence" value="ECO:0007669"/>
    <property type="project" value="UniProtKB-KW"/>
</dbReference>
<feature type="compositionally biased region" description="Basic and acidic residues" evidence="1">
    <location>
        <begin position="1"/>
        <end position="15"/>
    </location>
</feature>
<organism evidence="3 4">
    <name type="scientific">Chloropicon roscoffensis</name>
    <dbReference type="NCBI Taxonomy" id="1461544"/>
    <lineage>
        <taxon>Eukaryota</taxon>
        <taxon>Viridiplantae</taxon>
        <taxon>Chlorophyta</taxon>
        <taxon>Chloropicophyceae</taxon>
        <taxon>Chloropicales</taxon>
        <taxon>Chloropicaceae</taxon>
        <taxon>Chloropicon</taxon>
    </lineage>
</organism>
<keyword evidence="4" id="KW-1185">Reference proteome</keyword>
<evidence type="ECO:0000313" key="4">
    <source>
        <dbReference type="Proteomes" id="UP001472866"/>
    </source>
</evidence>
<evidence type="ECO:0000313" key="3">
    <source>
        <dbReference type="EMBL" id="WZN67202.1"/>
    </source>
</evidence>
<dbReference type="PANTHER" id="PTHR48439">
    <property type="entry name" value="HEMIMETHYLATED DNA-BINDING DOMAIN-CONTAINING PROTEIN"/>
    <property type="match status" value="1"/>
</dbReference>
<dbReference type="Proteomes" id="UP001472866">
    <property type="component" value="Chromosome 18"/>
</dbReference>
<sequence length="378" mass="42397">MFARGSTERTEEGDLRRKKNEAMAGFPPTGWEAMASGRAGVPPSSHPRACRRAQTFASSSRRVAPRCAAFNFRRSKAPEHSERAHREVVLFLAQRELESAFQRLLNMEMYEEARQVASQQEKLQEIVNEESSNESSSGTDGQPENKGLGGLLGLRRQSVAAENGGEASERLDDGEVVVKLLSLRTELQRAIDSEDYERASLVRDEILAVERDMENQRKQESAVVRKEPKYALGQCVVHWRDGWTGVVCGLQQDTKTRKVKNVDERTSEEVDTLVYSYHVLPSSQYWAGKRGIEGACVALVEEDDLNAPQPPATWRSVHGSDKENFLVSHPYMYLLFLGQDGEGNYVPSKKLRDKFGQQRRDVYWNGGRGGDGDGSDDK</sequence>
<dbReference type="InterPro" id="IPR001943">
    <property type="entry name" value="UVR_dom"/>
</dbReference>
<accession>A0AAX4PMV0</accession>
<dbReference type="PANTHER" id="PTHR48439:SF1">
    <property type="entry name" value="HEMIMETHYLATED DNA-BINDING DOMAIN-CONTAINING PROTEIN"/>
    <property type="match status" value="1"/>
</dbReference>
<proteinExistence type="predicted"/>
<feature type="region of interest" description="Disordered" evidence="1">
    <location>
        <begin position="1"/>
        <end position="47"/>
    </location>
</feature>